<dbReference type="GeneID" id="11535592"/>
<name>G8BUE6_TETPH</name>
<accession>G8BUE6</accession>
<dbReference type="AlphaFoldDB" id="G8BUE6"/>
<reference evidence="2 3" key="1">
    <citation type="journal article" date="2011" name="Proc. Natl. Acad. Sci. U.S.A.">
        <title>Evolutionary erosion of yeast sex chromosomes by mating-type switching accidents.</title>
        <authorList>
            <person name="Gordon J.L."/>
            <person name="Armisen D."/>
            <person name="Proux-Wera E."/>
            <person name="Oheigeartaigh S.S."/>
            <person name="Byrne K.P."/>
            <person name="Wolfe K.H."/>
        </authorList>
    </citation>
    <scope>NUCLEOTIDE SEQUENCE [LARGE SCALE GENOMIC DNA]</scope>
    <source>
        <strain evidence="3">ATCC 24235 / CBS 4417 / NBRC 1672 / NRRL Y-8282 / UCD 70-5</strain>
    </source>
</reference>
<dbReference type="KEGG" id="tpf:TPHA_0F02510"/>
<dbReference type="Proteomes" id="UP000005666">
    <property type="component" value="Chromosome 6"/>
</dbReference>
<organism evidence="2 3">
    <name type="scientific">Tetrapisispora phaffii (strain ATCC 24235 / CBS 4417 / NBRC 1672 / NRRL Y-8282 / UCD 70-5)</name>
    <name type="common">Yeast</name>
    <name type="synonym">Fabospora phaffii</name>
    <dbReference type="NCBI Taxonomy" id="1071381"/>
    <lineage>
        <taxon>Eukaryota</taxon>
        <taxon>Fungi</taxon>
        <taxon>Dikarya</taxon>
        <taxon>Ascomycota</taxon>
        <taxon>Saccharomycotina</taxon>
        <taxon>Saccharomycetes</taxon>
        <taxon>Saccharomycetales</taxon>
        <taxon>Saccharomycetaceae</taxon>
        <taxon>Tetrapisispora</taxon>
    </lineage>
</organism>
<dbReference type="EMBL" id="HE612861">
    <property type="protein sequence ID" value="CCE63732.1"/>
    <property type="molecule type" value="Genomic_DNA"/>
</dbReference>
<protein>
    <submittedName>
        <fullName evidence="2">Uncharacterized protein</fullName>
    </submittedName>
</protein>
<evidence type="ECO:0000313" key="3">
    <source>
        <dbReference type="Proteomes" id="UP000005666"/>
    </source>
</evidence>
<sequence>MVAIDSPKGNTEEIKSYSLKRKKILNDTRNTFRILDESLLESNSPNSNGKVHNLTTPTSSKLARNNNVRKRQSKKQKIHPHDDKVHMRTIFGENIVKTQPLKSVPKTSTLKEININSKRGTSKSHNSVVTKIHTKVNDHETQLKLSSYSKSKMEIVDSEPTKLNPEQLVFNAVERFASKVLEKYSDPNH</sequence>
<feature type="compositionally biased region" description="Basic residues" evidence="1">
    <location>
        <begin position="67"/>
        <end position="78"/>
    </location>
</feature>
<evidence type="ECO:0000313" key="2">
    <source>
        <dbReference type="EMBL" id="CCE63732.1"/>
    </source>
</evidence>
<gene>
    <name evidence="2" type="primary">TPHA0F02510</name>
    <name evidence="2" type="ordered locus">TPHA_0F02510</name>
</gene>
<proteinExistence type="predicted"/>
<evidence type="ECO:0000256" key="1">
    <source>
        <dbReference type="SAM" id="MobiDB-lite"/>
    </source>
</evidence>
<dbReference type="RefSeq" id="XP_003686166.1">
    <property type="nucleotide sequence ID" value="XM_003686118.1"/>
</dbReference>
<dbReference type="HOGENOM" id="CLU_1435324_0_0_1"/>
<feature type="compositionally biased region" description="Polar residues" evidence="1">
    <location>
        <begin position="49"/>
        <end position="66"/>
    </location>
</feature>
<feature type="region of interest" description="Disordered" evidence="1">
    <location>
        <begin position="39"/>
        <end position="81"/>
    </location>
</feature>
<keyword evidence="3" id="KW-1185">Reference proteome</keyword>